<comment type="caution">
    <text evidence="1">The sequence shown here is derived from an EMBL/GenBank/DDBJ whole genome shotgun (WGS) entry which is preliminary data.</text>
</comment>
<protein>
    <submittedName>
        <fullName evidence="1">Uncharacterized protein</fullName>
    </submittedName>
</protein>
<dbReference type="AlphaFoldDB" id="A0A4Y2KE03"/>
<reference evidence="1 2" key="1">
    <citation type="journal article" date="2019" name="Sci. Rep.">
        <title>Orb-weaving spider Araneus ventricosus genome elucidates the spidroin gene catalogue.</title>
        <authorList>
            <person name="Kono N."/>
            <person name="Nakamura H."/>
            <person name="Ohtoshi R."/>
            <person name="Moran D.A.P."/>
            <person name="Shinohara A."/>
            <person name="Yoshida Y."/>
            <person name="Fujiwara M."/>
            <person name="Mori M."/>
            <person name="Tomita M."/>
            <person name="Arakawa K."/>
        </authorList>
    </citation>
    <scope>NUCLEOTIDE SEQUENCE [LARGE SCALE GENOMIC DNA]</scope>
</reference>
<dbReference type="EMBL" id="BGPR01004539">
    <property type="protein sequence ID" value="GBN00681.1"/>
    <property type="molecule type" value="Genomic_DNA"/>
</dbReference>
<evidence type="ECO:0000313" key="1">
    <source>
        <dbReference type="EMBL" id="GBN00681.1"/>
    </source>
</evidence>
<accession>A0A4Y2KE03</accession>
<gene>
    <name evidence="1" type="ORF">AVEN_207373_1</name>
</gene>
<organism evidence="1 2">
    <name type="scientific">Araneus ventricosus</name>
    <name type="common">Orbweaver spider</name>
    <name type="synonym">Epeira ventricosa</name>
    <dbReference type="NCBI Taxonomy" id="182803"/>
    <lineage>
        <taxon>Eukaryota</taxon>
        <taxon>Metazoa</taxon>
        <taxon>Ecdysozoa</taxon>
        <taxon>Arthropoda</taxon>
        <taxon>Chelicerata</taxon>
        <taxon>Arachnida</taxon>
        <taxon>Araneae</taxon>
        <taxon>Araneomorphae</taxon>
        <taxon>Entelegynae</taxon>
        <taxon>Araneoidea</taxon>
        <taxon>Araneidae</taxon>
        <taxon>Araneus</taxon>
    </lineage>
</organism>
<dbReference type="Proteomes" id="UP000499080">
    <property type="component" value="Unassembled WGS sequence"/>
</dbReference>
<sequence>MLFSLYLQTKSIYLFLSACPTAIPCNHGGLIVSPQFWNCGSEFSFCSRSPYVSDMLMLVELMWHRNLQTYFVCGDRGQSLQIVSLVLCHEQNPIHLQLSQNKNDVRRER</sequence>
<name>A0A4Y2KE03_ARAVE</name>
<proteinExistence type="predicted"/>
<evidence type="ECO:0000313" key="2">
    <source>
        <dbReference type="Proteomes" id="UP000499080"/>
    </source>
</evidence>
<keyword evidence="2" id="KW-1185">Reference proteome</keyword>